<evidence type="ECO:0000313" key="2">
    <source>
        <dbReference type="Proteomes" id="UP001454086"/>
    </source>
</evidence>
<sequence length="151" mass="17331">MFERIIMRISYKRLLNYLTDNLGYSETRAKRTISALRKIDSCILEAFLKWFYTAKFPEEALYGINVKALCDKRSLDPVTAFLTVDWVAREPQAAKKALSTGHDTLILRDEDAGYIEKIMNCNGWELNKDKLETAEDKSDLAVVGKQEDIES</sequence>
<accession>A0ABV1D1F7</accession>
<proteinExistence type="predicted"/>
<dbReference type="Proteomes" id="UP001454086">
    <property type="component" value="Unassembled WGS sequence"/>
</dbReference>
<name>A0ABV1D1F7_9FIRM</name>
<gene>
    <name evidence="1" type="ORF">WMQ36_04495</name>
</gene>
<keyword evidence="2" id="KW-1185">Reference proteome</keyword>
<comment type="caution">
    <text evidence="1">The sequence shown here is derived from an EMBL/GenBank/DDBJ whole genome shotgun (WGS) entry which is preliminary data.</text>
</comment>
<organism evidence="1 2">
    <name type="scientific">Enterocloster hominis</name>
    <name type="common">ex Hitch et al. 2024</name>
    <dbReference type="NCBI Taxonomy" id="1917870"/>
    <lineage>
        <taxon>Bacteria</taxon>
        <taxon>Bacillati</taxon>
        <taxon>Bacillota</taxon>
        <taxon>Clostridia</taxon>
        <taxon>Lachnospirales</taxon>
        <taxon>Lachnospiraceae</taxon>
        <taxon>Enterocloster</taxon>
    </lineage>
</organism>
<dbReference type="EMBL" id="JBBMFM010000010">
    <property type="protein sequence ID" value="MEQ2424222.1"/>
    <property type="molecule type" value="Genomic_DNA"/>
</dbReference>
<dbReference type="RefSeq" id="WP_008719080.1">
    <property type="nucleotide sequence ID" value="NZ_JBBMFM010000010.1"/>
</dbReference>
<evidence type="ECO:0000313" key="1">
    <source>
        <dbReference type="EMBL" id="MEQ2424222.1"/>
    </source>
</evidence>
<protein>
    <submittedName>
        <fullName evidence="1">Uncharacterized protein</fullName>
    </submittedName>
</protein>
<reference evidence="1 2" key="1">
    <citation type="submission" date="2024-03" db="EMBL/GenBank/DDBJ databases">
        <title>Human intestinal bacterial collection.</title>
        <authorList>
            <person name="Pauvert C."/>
            <person name="Hitch T.C.A."/>
            <person name="Clavel T."/>
        </authorList>
    </citation>
    <scope>NUCLEOTIDE SEQUENCE [LARGE SCALE GENOMIC DNA]</scope>
    <source>
        <strain evidence="1 2">CLA-SR-H021</strain>
    </source>
</reference>